<dbReference type="Proteomes" id="UP000887580">
    <property type="component" value="Unplaced"/>
</dbReference>
<dbReference type="WBParaSite" id="PS1159_v2.g14113.t2">
    <property type="protein sequence ID" value="PS1159_v2.g14113.t2"/>
    <property type="gene ID" value="PS1159_v2.g14113"/>
</dbReference>
<evidence type="ECO:0000313" key="2">
    <source>
        <dbReference type="WBParaSite" id="PS1159_v2.g14113.t2"/>
    </source>
</evidence>
<name>A0AC35F5F2_9BILA</name>
<sequence length="438" mass="49588">MEELLNKCLDIHEYCGDAAGTLRGKPGLQGPQGPEGNPGLRGSPGTPGMMGIPGPPGPIGPPGIPGRDAICPKCPIADNFVTAHPQNCPRVEDMKCPSKFSSDGEGAPRGVDRLIPFIIENMLANETKVDACVRICITNFTFTEDEEEIITTTEQSYIEGATAHEEEIITTTEQSYIEGATAHCFLNDVGKPIFHAHANTFYGSWMRDAYPRTGSDSNKRWLTSHFQGNTINEYLTEADLRRENIHLTHKLPYMFDGTNSIFFNGSFYFHRAGTPKIGRFELYSKRYSEVVIEGAGHRGDNYLFNKSMNYFDIAVDENALWIIFHYENLPFLSVSKLDIGNLTIYETWNLTMINHTDVSNGFVVCGVLYLVKSSKELKSEITIAYDFYRTRYRKPNIKWVNLYRNANMMSYNPFDKRIYIYDHGYLLTLPARISWRAR</sequence>
<protein>
    <submittedName>
        <fullName evidence="2">Olfactomedin-like domain-containing protein</fullName>
    </submittedName>
</protein>
<evidence type="ECO:0000313" key="1">
    <source>
        <dbReference type="Proteomes" id="UP000887580"/>
    </source>
</evidence>
<accession>A0AC35F5F2</accession>
<proteinExistence type="predicted"/>
<reference evidence="2" key="1">
    <citation type="submission" date="2022-11" db="UniProtKB">
        <authorList>
            <consortium name="WormBaseParasite"/>
        </authorList>
    </citation>
    <scope>IDENTIFICATION</scope>
</reference>
<organism evidence="1 2">
    <name type="scientific">Panagrolaimus sp. PS1159</name>
    <dbReference type="NCBI Taxonomy" id="55785"/>
    <lineage>
        <taxon>Eukaryota</taxon>
        <taxon>Metazoa</taxon>
        <taxon>Ecdysozoa</taxon>
        <taxon>Nematoda</taxon>
        <taxon>Chromadorea</taxon>
        <taxon>Rhabditida</taxon>
        <taxon>Tylenchina</taxon>
        <taxon>Panagrolaimomorpha</taxon>
        <taxon>Panagrolaimoidea</taxon>
        <taxon>Panagrolaimidae</taxon>
        <taxon>Panagrolaimus</taxon>
    </lineage>
</organism>